<dbReference type="EMBL" id="GBXM01085023">
    <property type="protein sequence ID" value="JAH23554.1"/>
    <property type="molecule type" value="Transcribed_RNA"/>
</dbReference>
<sequence>MAAASSSNTNANRKWYVCERSVQFFENRVTGIFIMTLMVILMIIRTF</sequence>
<reference evidence="2" key="1">
    <citation type="submission" date="2014-11" db="EMBL/GenBank/DDBJ databases">
        <authorList>
            <person name="Amaro Gonzalez C."/>
        </authorList>
    </citation>
    <scope>NUCLEOTIDE SEQUENCE</scope>
</reference>
<reference evidence="2" key="2">
    <citation type="journal article" date="2015" name="Fish Shellfish Immunol.">
        <title>Early steps in the European eel (Anguilla anguilla)-Vibrio vulnificus interaction in the gills: Role of the RtxA13 toxin.</title>
        <authorList>
            <person name="Callol A."/>
            <person name="Pajuelo D."/>
            <person name="Ebbesson L."/>
            <person name="Teles M."/>
            <person name="MacKenzie S."/>
            <person name="Amaro C."/>
        </authorList>
    </citation>
    <scope>NUCLEOTIDE SEQUENCE</scope>
</reference>
<dbReference type="AlphaFoldDB" id="A0A0E9R354"/>
<accession>A0A0E9R354</accession>
<protein>
    <submittedName>
        <fullName evidence="2">Uncharacterized protein</fullName>
    </submittedName>
</protein>
<keyword evidence="1" id="KW-0812">Transmembrane</keyword>
<proteinExistence type="predicted"/>
<keyword evidence="1" id="KW-0472">Membrane</keyword>
<feature type="transmembrane region" description="Helical" evidence="1">
    <location>
        <begin position="29"/>
        <end position="46"/>
    </location>
</feature>
<organism evidence="2">
    <name type="scientific">Anguilla anguilla</name>
    <name type="common">European freshwater eel</name>
    <name type="synonym">Muraena anguilla</name>
    <dbReference type="NCBI Taxonomy" id="7936"/>
    <lineage>
        <taxon>Eukaryota</taxon>
        <taxon>Metazoa</taxon>
        <taxon>Chordata</taxon>
        <taxon>Craniata</taxon>
        <taxon>Vertebrata</taxon>
        <taxon>Euteleostomi</taxon>
        <taxon>Actinopterygii</taxon>
        <taxon>Neopterygii</taxon>
        <taxon>Teleostei</taxon>
        <taxon>Anguilliformes</taxon>
        <taxon>Anguillidae</taxon>
        <taxon>Anguilla</taxon>
    </lineage>
</organism>
<evidence type="ECO:0000256" key="1">
    <source>
        <dbReference type="SAM" id="Phobius"/>
    </source>
</evidence>
<evidence type="ECO:0000313" key="2">
    <source>
        <dbReference type="EMBL" id="JAH23554.1"/>
    </source>
</evidence>
<name>A0A0E9R354_ANGAN</name>
<keyword evidence="1" id="KW-1133">Transmembrane helix</keyword>